<comment type="similarity">
    <text evidence="1">Belongs to the plant acyltransferase family.</text>
</comment>
<feature type="transmembrane region" description="Helical" evidence="5">
    <location>
        <begin position="305"/>
        <end position="331"/>
    </location>
</feature>
<keyword evidence="5" id="KW-0472">Membrane</keyword>
<evidence type="ECO:0000256" key="2">
    <source>
        <dbReference type="ARBA" id="ARBA00011245"/>
    </source>
</evidence>
<comment type="caution">
    <text evidence="6">The sequence shown here is derived from an EMBL/GenBank/DDBJ whole genome shotgun (WGS) entry which is preliminary data.</text>
</comment>
<accession>A0A8S9G2Y3</accession>
<keyword evidence="5" id="KW-0812">Transmembrane</keyword>
<dbReference type="Proteomes" id="UP000712281">
    <property type="component" value="Unassembled WGS sequence"/>
</dbReference>
<gene>
    <name evidence="6" type="ORF">F2Q68_00020465</name>
</gene>
<dbReference type="EMBL" id="QGKW02002228">
    <property type="protein sequence ID" value="KAF2538578.1"/>
    <property type="molecule type" value="Genomic_DNA"/>
</dbReference>
<evidence type="ECO:0000313" key="7">
    <source>
        <dbReference type="Proteomes" id="UP000712281"/>
    </source>
</evidence>
<sequence length="492" mass="55454">MTLARTFIRRFHQKSLTRRVEVISRDIIKPSSPTPNHLKNFKLSLLEQLGPTIFGPMLFFYSANNRIKQTEQLQNLKKSLSETLTHFYPLAGRLNSNISINCNDSGADFLEAQVNSPLSNLLQEPSSEVLEQLIPTSVDSTEARTKLLLAQATFFKCGGMAIGVCVSHKLADATSVGLFMKSWSAISSRGSIKTVGSPVFDTLKIFPPGNFSETSPAPVVEPEIKMNQTLSKRFVFDSWSIEALQAKASSFEVSQPTRVEAVSAFIWKLAMKATRTVSRTSKPLLSRSVLPCLIHKAPRNNSSSFWIPVIQVFSSFNLLFSTMMSINLLQFKTKHWWQYCYLWSVWVEGPLGFGLLMSCRITQAFQLYFIFVKKRLPPVKSYVFLPLVLLPWIFGAAIVQAKRPLDSQCHMGLEWTLPVAGLNALYVLALLAFTRAIRHVEFRFDELRDLWKGILVSATSVALWVTSFVLNEIHTDTSWLQVTSRFVLLVTV</sequence>
<evidence type="ECO:0000256" key="5">
    <source>
        <dbReference type="SAM" id="Phobius"/>
    </source>
</evidence>
<keyword evidence="3" id="KW-0808">Transferase</keyword>
<feature type="transmembrane region" description="Helical" evidence="5">
    <location>
        <begin position="450"/>
        <end position="470"/>
    </location>
</feature>
<proteinExistence type="inferred from homology"/>
<dbReference type="GO" id="GO:0016746">
    <property type="term" value="F:acyltransferase activity"/>
    <property type="evidence" value="ECO:0007669"/>
    <property type="project" value="UniProtKB-KW"/>
</dbReference>
<keyword evidence="5" id="KW-1133">Transmembrane helix</keyword>
<comment type="subunit">
    <text evidence="2">Monomer.</text>
</comment>
<dbReference type="PANTHER" id="PTHR31623:SF122">
    <property type="entry name" value="HXXXD-TYPE ACYL-TRANSFERASE FAMILY PROTEIN"/>
    <property type="match status" value="1"/>
</dbReference>
<protein>
    <submittedName>
        <fullName evidence="6">Uncharacterized protein</fullName>
    </submittedName>
</protein>
<evidence type="ECO:0000256" key="3">
    <source>
        <dbReference type="ARBA" id="ARBA00022679"/>
    </source>
</evidence>
<feature type="transmembrane region" description="Helical" evidence="5">
    <location>
        <begin position="382"/>
        <end position="399"/>
    </location>
</feature>
<dbReference type="Pfam" id="PF02458">
    <property type="entry name" value="Transferase"/>
    <property type="match status" value="1"/>
</dbReference>
<evidence type="ECO:0000256" key="4">
    <source>
        <dbReference type="ARBA" id="ARBA00023315"/>
    </source>
</evidence>
<reference evidence="6" key="1">
    <citation type="submission" date="2019-12" db="EMBL/GenBank/DDBJ databases">
        <title>Genome sequencing and annotation of Brassica cretica.</title>
        <authorList>
            <person name="Studholme D.J."/>
            <person name="Sarris P.F."/>
        </authorList>
    </citation>
    <scope>NUCLEOTIDE SEQUENCE</scope>
    <source>
        <strain evidence="6">PFS-001/15</strain>
        <tissue evidence="6">Leaf</tissue>
    </source>
</reference>
<dbReference type="AlphaFoldDB" id="A0A8S9G2Y3"/>
<dbReference type="FunFam" id="3.30.559.10:FF:000063">
    <property type="entry name" value="Transferase family protein"/>
    <property type="match status" value="1"/>
</dbReference>
<evidence type="ECO:0000256" key="1">
    <source>
        <dbReference type="ARBA" id="ARBA00009861"/>
    </source>
</evidence>
<feature type="transmembrane region" description="Helical" evidence="5">
    <location>
        <begin position="419"/>
        <end position="438"/>
    </location>
</feature>
<dbReference type="InterPro" id="IPR023213">
    <property type="entry name" value="CAT-like_dom_sf"/>
</dbReference>
<name>A0A8S9G2Y3_BRACR</name>
<dbReference type="Gene3D" id="3.30.559.10">
    <property type="entry name" value="Chloramphenicol acetyltransferase-like domain"/>
    <property type="match status" value="2"/>
</dbReference>
<evidence type="ECO:0000313" key="6">
    <source>
        <dbReference type="EMBL" id="KAF2538578.1"/>
    </source>
</evidence>
<dbReference type="PANTHER" id="PTHR31623">
    <property type="entry name" value="F21J9.9"/>
    <property type="match status" value="1"/>
</dbReference>
<organism evidence="6 7">
    <name type="scientific">Brassica cretica</name>
    <name type="common">Mustard</name>
    <dbReference type="NCBI Taxonomy" id="69181"/>
    <lineage>
        <taxon>Eukaryota</taxon>
        <taxon>Viridiplantae</taxon>
        <taxon>Streptophyta</taxon>
        <taxon>Embryophyta</taxon>
        <taxon>Tracheophyta</taxon>
        <taxon>Spermatophyta</taxon>
        <taxon>Magnoliopsida</taxon>
        <taxon>eudicotyledons</taxon>
        <taxon>Gunneridae</taxon>
        <taxon>Pentapetalae</taxon>
        <taxon>rosids</taxon>
        <taxon>malvids</taxon>
        <taxon>Brassicales</taxon>
        <taxon>Brassicaceae</taxon>
        <taxon>Brassiceae</taxon>
        <taxon>Brassica</taxon>
    </lineage>
</organism>
<keyword evidence="4" id="KW-0012">Acyltransferase</keyword>